<dbReference type="EMBL" id="JAZGQO010000004">
    <property type="protein sequence ID" value="KAK6187328.1"/>
    <property type="molecule type" value="Genomic_DNA"/>
</dbReference>
<organism evidence="1 2">
    <name type="scientific">Patella caerulea</name>
    <name type="common">Rayed Mediterranean limpet</name>
    <dbReference type="NCBI Taxonomy" id="87958"/>
    <lineage>
        <taxon>Eukaryota</taxon>
        <taxon>Metazoa</taxon>
        <taxon>Spiralia</taxon>
        <taxon>Lophotrochozoa</taxon>
        <taxon>Mollusca</taxon>
        <taxon>Gastropoda</taxon>
        <taxon>Patellogastropoda</taxon>
        <taxon>Patelloidea</taxon>
        <taxon>Patellidae</taxon>
        <taxon>Patella</taxon>
    </lineage>
</organism>
<dbReference type="AlphaFoldDB" id="A0AAN8K810"/>
<keyword evidence="2" id="KW-1185">Reference proteome</keyword>
<evidence type="ECO:0000313" key="1">
    <source>
        <dbReference type="EMBL" id="KAK6187328.1"/>
    </source>
</evidence>
<sequence>MGKLNVVMRKFNVDVVVIDGLNVMMNDVMVMGEFNVETGVIVMVECGGWGDDDDVVLTGGFNVDDVLVMGRSNE</sequence>
<evidence type="ECO:0000313" key="2">
    <source>
        <dbReference type="Proteomes" id="UP001347796"/>
    </source>
</evidence>
<dbReference type="Proteomes" id="UP001347796">
    <property type="component" value="Unassembled WGS sequence"/>
</dbReference>
<protein>
    <submittedName>
        <fullName evidence="1">Uncharacterized protein</fullName>
    </submittedName>
</protein>
<accession>A0AAN8K810</accession>
<comment type="caution">
    <text evidence="1">The sequence shown here is derived from an EMBL/GenBank/DDBJ whole genome shotgun (WGS) entry which is preliminary data.</text>
</comment>
<reference evidence="1 2" key="1">
    <citation type="submission" date="2024-01" db="EMBL/GenBank/DDBJ databases">
        <title>The genome of the rayed Mediterranean limpet Patella caerulea (Linnaeus, 1758).</title>
        <authorList>
            <person name="Anh-Thu Weber A."/>
            <person name="Halstead-Nussloch G."/>
        </authorList>
    </citation>
    <scope>NUCLEOTIDE SEQUENCE [LARGE SCALE GENOMIC DNA]</scope>
    <source>
        <strain evidence="1">AATW-2023a</strain>
        <tissue evidence="1">Whole specimen</tissue>
    </source>
</reference>
<proteinExistence type="predicted"/>
<name>A0AAN8K810_PATCE</name>
<gene>
    <name evidence="1" type="ORF">SNE40_005386</name>
</gene>